<sequence>MLEPELARRQYYGAWGWYPGYASNFGYPGAVSAAAIPAVGGAAVASTVASTVPFVASSVPFATSAVAASAVPFLAKRQRGYGGYGGWGWQFPFVSVFNNEFDRASNRANFNENTLYANNINANQANNAVHSNTNNFIAG</sequence>
<keyword evidence="2" id="KW-1185">Reference proteome</keyword>
<protein>
    <submittedName>
        <fullName evidence="1">Uncharacterized protein</fullName>
    </submittedName>
</protein>
<organism evidence="1 2">
    <name type="scientific">Linderina macrospora</name>
    <dbReference type="NCBI Taxonomy" id="4868"/>
    <lineage>
        <taxon>Eukaryota</taxon>
        <taxon>Fungi</taxon>
        <taxon>Fungi incertae sedis</taxon>
        <taxon>Zoopagomycota</taxon>
        <taxon>Kickxellomycotina</taxon>
        <taxon>Kickxellomycetes</taxon>
        <taxon>Kickxellales</taxon>
        <taxon>Kickxellaceae</taxon>
        <taxon>Linderina</taxon>
    </lineage>
</organism>
<reference evidence="1" key="1">
    <citation type="submission" date="2022-07" db="EMBL/GenBank/DDBJ databases">
        <title>Phylogenomic reconstructions and comparative analyses of Kickxellomycotina fungi.</title>
        <authorList>
            <person name="Reynolds N.K."/>
            <person name="Stajich J.E."/>
            <person name="Barry K."/>
            <person name="Grigoriev I.V."/>
            <person name="Crous P."/>
            <person name="Smith M.E."/>
        </authorList>
    </citation>
    <scope>NUCLEOTIDE SEQUENCE</scope>
    <source>
        <strain evidence="1">NRRL 5244</strain>
    </source>
</reference>
<proteinExistence type="predicted"/>
<comment type="caution">
    <text evidence="1">The sequence shown here is derived from an EMBL/GenBank/DDBJ whole genome shotgun (WGS) entry which is preliminary data.</text>
</comment>
<name>A0ACC1J3L0_9FUNG</name>
<evidence type="ECO:0000313" key="1">
    <source>
        <dbReference type="EMBL" id="KAJ1936022.1"/>
    </source>
</evidence>
<dbReference type="Proteomes" id="UP001150603">
    <property type="component" value="Unassembled WGS sequence"/>
</dbReference>
<dbReference type="EMBL" id="JANBPW010004032">
    <property type="protein sequence ID" value="KAJ1936022.1"/>
    <property type="molecule type" value="Genomic_DNA"/>
</dbReference>
<evidence type="ECO:0000313" key="2">
    <source>
        <dbReference type="Proteomes" id="UP001150603"/>
    </source>
</evidence>
<accession>A0ACC1J3L0</accession>
<gene>
    <name evidence="1" type="ORF">FBU59_005191</name>
</gene>